<evidence type="ECO:0000313" key="2">
    <source>
        <dbReference type="Proteomes" id="UP001500523"/>
    </source>
</evidence>
<dbReference type="RefSeq" id="WP_344692552.1">
    <property type="nucleotide sequence ID" value="NZ_BAABBF010000002.1"/>
</dbReference>
<accession>A0ABP7DF60</accession>
<evidence type="ECO:0000313" key="1">
    <source>
        <dbReference type="EMBL" id="GAA3704773.1"/>
    </source>
</evidence>
<protein>
    <submittedName>
        <fullName evidence="1">Uncharacterized protein</fullName>
    </submittedName>
</protein>
<gene>
    <name evidence="1" type="ORF">GCM10022268_13060</name>
</gene>
<sequence length="99" mass="9892">MAISFTSSLLPVLAQVAGAILGLLSLALVPPAHGTILIVSIAGDRVAEIANAALPTGARIAGRGPGDHSLIVIGDRDRLIGLSRRGLIPLAAPDILCGA</sequence>
<comment type="caution">
    <text evidence="1">The sequence shown here is derived from an EMBL/GenBank/DDBJ whole genome shotgun (WGS) entry which is preliminary data.</text>
</comment>
<keyword evidence="2" id="KW-1185">Reference proteome</keyword>
<organism evidence="1 2">
    <name type="scientific">Sphingomonas cynarae</name>
    <dbReference type="NCBI Taxonomy" id="930197"/>
    <lineage>
        <taxon>Bacteria</taxon>
        <taxon>Pseudomonadati</taxon>
        <taxon>Pseudomonadota</taxon>
        <taxon>Alphaproteobacteria</taxon>
        <taxon>Sphingomonadales</taxon>
        <taxon>Sphingomonadaceae</taxon>
        <taxon>Sphingomonas</taxon>
    </lineage>
</organism>
<name>A0ABP7DF60_9SPHN</name>
<dbReference type="EMBL" id="BAABBF010000002">
    <property type="protein sequence ID" value="GAA3704773.1"/>
    <property type="molecule type" value="Genomic_DNA"/>
</dbReference>
<proteinExistence type="predicted"/>
<dbReference type="Proteomes" id="UP001500523">
    <property type="component" value="Unassembled WGS sequence"/>
</dbReference>
<reference evidence="2" key="1">
    <citation type="journal article" date="2019" name="Int. J. Syst. Evol. Microbiol.">
        <title>The Global Catalogue of Microorganisms (GCM) 10K type strain sequencing project: providing services to taxonomists for standard genome sequencing and annotation.</title>
        <authorList>
            <consortium name="The Broad Institute Genomics Platform"/>
            <consortium name="The Broad Institute Genome Sequencing Center for Infectious Disease"/>
            <person name="Wu L."/>
            <person name="Ma J."/>
        </authorList>
    </citation>
    <scope>NUCLEOTIDE SEQUENCE [LARGE SCALE GENOMIC DNA]</scope>
    <source>
        <strain evidence="2">JCM 17498</strain>
    </source>
</reference>